<reference evidence="2 3" key="1">
    <citation type="submission" date="2019-08" db="EMBL/GenBank/DDBJ databases">
        <title>Bradymonadales sp. TMQ4.</title>
        <authorList>
            <person name="Liang Q."/>
        </authorList>
    </citation>
    <scope>NUCLEOTIDE SEQUENCE [LARGE SCALE GENOMIC DNA]</scope>
    <source>
        <strain evidence="2 3">TMQ4</strain>
    </source>
</reference>
<organism evidence="2 3">
    <name type="scientific">Lujinxingia vulgaris</name>
    <dbReference type="NCBI Taxonomy" id="2600176"/>
    <lineage>
        <taxon>Bacteria</taxon>
        <taxon>Deltaproteobacteria</taxon>
        <taxon>Bradymonadales</taxon>
        <taxon>Lujinxingiaceae</taxon>
        <taxon>Lujinxingia</taxon>
    </lineage>
</organism>
<feature type="transmembrane region" description="Helical" evidence="1">
    <location>
        <begin position="65"/>
        <end position="85"/>
    </location>
</feature>
<keyword evidence="1" id="KW-0812">Transmembrane</keyword>
<dbReference type="AlphaFoldDB" id="A0A5C6X6D7"/>
<gene>
    <name evidence="2" type="ORF">FRC98_14390</name>
</gene>
<evidence type="ECO:0000313" key="2">
    <source>
        <dbReference type="EMBL" id="TXD35859.1"/>
    </source>
</evidence>
<evidence type="ECO:0000313" key="3">
    <source>
        <dbReference type="Proteomes" id="UP000321412"/>
    </source>
</evidence>
<feature type="transmembrane region" description="Helical" evidence="1">
    <location>
        <begin position="97"/>
        <end position="118"/>
    </location>
</feature>
<dbReference type="Proteomes" id="UP000321412">
    <property type="component" value="Unassembled WGS sequence"/>
</dbReference>
<proteinExistence type="predicted"/>
<keyword evidence="1" id="KW-1133">Transmembrane helix</keyword>
<keyword evidence="3" id="KW-1185">Reference proteome</keyword>
<dbReference type="RefSeq" id="WP_146982137.1">
    <property type="nucleotide sequence ID" value="NZ_VOSM01000007.1"/>
</dbReference>
<name>A0A5C6X6D7_9DELT</name>
<accession>A0A5C6X6D7</accession>
<evidence type="ECO:0000256" key="1">
    <source>
        <dbReference type="SAM" id="Phobius"/>
    </source>
</evidence>
<sequence length="208" mass="23213">MAIWDDWERIEPHRAQDGEALAAKIDALPPSSGLSIDRAPGGEALSLVYRPPMMRVLKARVTRRALEQGGWLIVLAIVGFGLLQLMPGTSVEGDTGLIFLAMGLGCFLPALGGVFSALRHILKWTAPRRLEIKDDSFWFKEGRTRLGGVRAQRDELRVRIEQSDACAVLSYKKRRVELLPLTPVELKVLRYHLIDGMGVREEGEDVSW</sequence>
<keyword evidence="1" id="KW-0472">Membrane</keyword>
<protein>
    <submittedName>
        <fullName evidence="2">Uncharacterized protein</fullName>
    </submittedName>
</protein>
<dbReference type="EMBL" id="VOSM01000007">
    <property type="protein sequence ID" value="TXD35859.1"/>
    <property type="molecule type" value="Genomic_DNA"/>
</dbReference>
<comment type="caution">
    <text evidence="2">The sequence shown here is derived from an EMBL/GenBank/DDBJ whole genome shotgun (WGS) entry which is preliminary data.</text>
</comment>